<feature type="chain" id="PRO_5026182054" evidence="1">
    <location>
        <begin position="19"/>
        <end position="108"/>
    </location>
</feature>
<proteinExistence type="predicted"/>
<dbReference type="AlphaFoldDB" id="A0A6G1K6H6"/>
<name>A0A6G1K6H6_9PLEO</name>
<dbReference type="EMBL" id="MU005772">
    <property type="protein sequence ID" value="KAF2708489.1"/>
    <property type="molecule type" value="Genomic_DNA"/>
</dbReference>
<keyword evidence="3" id="KW-1185">Reference proteome</keyword>
<sequence length="108" mass="11796">MKSTTIFTGLTFVAGTAASAIPTPILGSEASIVHSTFSFVDWVNSIMVDSQTAPSPEEAIEAFTANSLASRMSTFTEDMRFREDEVMTPTYLVVEKRQTFGSCQQITE</sequence>
<protein>
    <submittedName>
        <fullName evidence="2">Uncharacterized protein</fullName>
    </submittedName>
</protein>
<dbReference type="OrthoDB" id="2112446at2759"/>
<organism evidence="2 3">
    <name type="scientific">Pleomassaria siparia CBS 279.74</name>
    <dbReference type="NCBI Taxonomy" id="1314801"/>
    <lineage>
        <taxon>Eukaryota</taxon>
        <taxon>Fungi</taxon>
        <taxon>Dikarya</taxon>
        <taxon>Ascomycota</taxon>
        <taxon>Pezizomycotina</taxon>
        <taxon>Dothideomycetes</taxon>
        <taxon>Pleosporomycetidae</taxon>
        <taxon>Pleosporales</taxon>
        <taxon>Pleomassariaceae</taxon>
        <taxon>Pleomassaria</taxon>
    </lineage>
</organism>
<feature type="signal peptide" evidence="1">
    <location>
        <begin position="1"/>
        <end position="18"/>
    </location>
</feature>
<reference evidence="2" key="1">
    <citation type="journal article" date="2020" name="Stud. Mycol.">
        <title>101 Dothideomycetes genomes: a test case for predicting lifestyles and emergence of pathogens.</title>
        <authorList>
            <person name="Haridas S."/>
            <person name="Albert R."/>
            <person name="Binder M."/>
            <person name="Bloem J."/>
            <person name="Labutti K."/>
            <person name="Salamov A."/>
            <person name="Andreopoulos B."/>
            <person name="Baker S."/>
            <person name="Barry K."/>
            <person name="Bills G."/>
            <person name="Bluhm B."/>
            <person name="Cannon C."/>
            <person name="Castanera R."/>
            <person name="Culley D."/>
            <person name="Daum C."/>
            <person name="Ezra D."/>
            <person name="Gonzalez J."/>
            <person name="Henrissat B."/>
            <person name="Kuo A."/>
            <person name="Liang C."/>
            <person name="Lipzen A."/>
            <person name="Lutzoni F."/>
            <person name="Magnuson J."/>
            <person name="Mondo S."/>
            <person name="Nolan M."/>
            <person name="Ohm R."/>
            <person name="Pangilinan J."/>
            <person name="Park H.-J."/>
            <person name="Ramirez L."/>
            <person name="Alfaro M."/>
            <person name="Sun H."/>
            <person name="Tritt A."/>
            <person name="Yoshinaga Y."/>
            <person name="Zwiers L.-H."/>
            <person name="Turgeon B."/>
            <person name="Goodwin S."/>
            <person name="Spatafora J."/>
            <person name="Crous P."/>
            <person name="Grigoriev I."/>
        </authorList>
    </citation>
    <scope>NUCLEOTIDE SEQUENCE</scope>
    <source>
        <strain evidence="2">CBS 279.74</strain>
    </source>
</reference>
<accession>A0A6G1K6H6</accession>
<keyword evidence="1" id="KW-0732">Signal</keyword>
<evidence type="ECO:0000313" key="2">
    <source>
        <dbReference type="EMBL" id="KAF2708489.1"/>
    </source>
</evidence>
<dbReference type="Proteomes" id="UP000799428">
    <property type="component" value="Unassembled WGS sequence"/>
</dbReference>
<evidence type="ECO:0000256" key="1">
    <source>
        <dbReference type="SAM" id="SignalP"/>
    </source>
</evidence>
<evidence type="ECO:0000313" key="3">
    <source>
        <dbReference type="Proteomes" id="UP000799428"/>
    </source>
</evidence>
<gene>
    <name evidence="2" type="ORF">K504DRAFT_503650</name>
</gene>